<dbReference type="PANTHER" id="PTHR16515">
    <property type="entry name" value="PR DOMAIN ZINC FINGER PROTEIN"/>
    <property type="match status" value="1"/>
</dbReference>
<evidence type="ECO:0000256" key="6">
    <source>
        <dbReference type="ARBA" id="ARBA00023015"/>
    </source>
</evidence>
<evidence type="ECO:0000256" key="9">
    <source>
        <dbReference type="PROSITE-ProRule" id="PRU00042"/>
    </source>
</evidence>
<dbReference type="SUPFAM" id="SSF57667">
    <property type="entry name" value="beta-beta-alpha zinc fingers"/>
    <property type="match status" value="1"/>
</dbReference>
<keyword evidence="13" id="KW-1185">Reference proteome</keyword>
<evidence type="ECO:0000256" key="7">
    <source>
        <dbReference type="ARBA" id="ARBA00023163"/>
    </source>
</evidence>
<dbReference type="InterPro" id="IPR050331">
    <property type="entry name" value="Zinc_finger"/>
</dbReference>
<dbReference type="Proteomes" id="UP001251528">
    <property type="component" value="Unassembled WGS sequence"/>
</dbReference>
<dbReference type="PROSITE" id="PS00028">
    <property type="entry name" value="ZINC_FINGER_C2H2_1"/>
    <property type="match status" value="2"/>
</dbReference>
<evidence type="ECO:0000256" key="8">
    <source>
        <dbReference type="ARBA" id="ARBA00023242"/>
    </source>
</evidence>
<feature type="region of interest" description="Disordered" evidence="10">
    <location>
        <begin position="1"/>
        <end position="36"/>
    </location>
</feature>
<sequence>MAAYSMSHHQASMQSERYRYAPQPPPSPPLEEARCSLPSISKLLGLADASSPTSIASPDSAFESPCAEAPSARRQETPFTRSESRPNSSYAQQQHLHQPKALPPTPPMGADLFESPNYSINKPSRHFSNASYLGRRLLEITPPPTESDMCRVQLAQQQQQSVPRTQQQVQTPVNQQSLPLGPFPAQPSLGGYYTSALPTNTNSHPQISNLYYQQPLPQNFPPINVPVTFTPGSNSGPWQHHHYLNPIHGVSYPQNQDRYICPTCNKAFSRPSSLRIHSHSHTGEKPFKCPHAGCGKAFSVRSNMKRHERGCHSFNINAGRSHMR</sequence>
<protein>
    <recommendedName>
        <fullName evidence="11">C2H2-type domain-containing protein</fullName>
    </recommendedName>
</protein>
<proteinExistence type="predicted"/>
<dbReference type="SMART" id="SM00355">
    <property type="entry name" value="ZnF_C2H2"/>
    <property type="match status" value="2"/>
</dbReference>
<keyword evidence="4 9" id="KW-0863">Zinc-finger</keyword>
<feature type="region of interest" description="Disordered" evidence="10">
    <location>
        <begin position="48"/>
        <end position="126"/>
    </location>
</feature>
<evidence type="ECO:0000313" key="12">
    <source>
        <dbReference type="EMBL" id="KAK2590400.1"/>
    </source>
</evidence>
<evidence type="ECO:0000256" key="5">
    <source>
        <dbReference type="ARBA" id="ARBA00022833"/>
    </source>
</evidence>
<keyword evidence="6" id="KW-0805">Transcription regulation</keyword>
<keyword evidence="5" id="KW-0862">Zinc</keyword>
<reference evidence="12" key="1">
    <citation type="submission" date="2023-06" db="EMBL/GenBank/DDBJ databases">
        <title>Conoideocrella luteorostrata (Hypocreales: Clavicipitaceae), a potential biocontrol fungus for elongate hemlock scale in United States Christmas tree production areas.</title>
        <authorList>
            <person name="Barrett H."/>
            <person name="Lovett B."/>
            <person name="Macias A.M."/>
            <person name="Stajich J.E."/>
            <person name="Kasson M.T."/>
        </authorList>
    </citation>
    <scope>NUCLEOTIDE SEQUENCE</scope>
    <source>
        <strain evidence="12">ARSEF 14590</strain>
    </source>
</reference>
<keyword evidence="2" id="KW-0479">Metal-binding</keyword>
<dbReference type="Gene3D" id="3.30.160.60">
    <property type="entry name" value="Classic Zinc Finger"/>
    <property type="match status" value="2"/>
</dbReference>
<dbReference type="GO" id="GO:0010468">
    <property type="term" value="P:regulation of gene expression"/>
    <property type="evidence" value="ECO:0007669"/>
    <property type="project" value="TreeGrafter"/>
</dbReference>
<evidence type="ECO:0000256" key="4">
    <source>
        <dbReference type="ARBA" id="ARBA00022771"/>
    </source>
</evidence>
<name>A0AAJ0FVD3_9HYPO</name>
<dbReference type="FunFam" id="3.30.160.60:FF:000060">
    <property type="entry name" value="zinc finger protein 436"/>
    <property type="match status" value="1"/>
</dbReference>
<dbReference type="InterPro" id="IPR036236">
    <property type="entry name" value="Znf_C2H2_sf"/>
</dbReference>
<evidence type="ECO:0000256" key="1">
    <source>
        <dbReference type="ARBA" id="ARBA00004123"/>
    </source>
</evidence>
<feature type="domain" description="C2H2-type" evidence="11">
    <location>
        <begin position="287"/>
        <end position="313"/>
    </location>
</feature>
<feature type="compositionally biased region" description="Polar residues" evidence="10">
    <location>
        <begin position="116"/>
        <end position="126"/>
    </location>
</feature>
<dbReference type="InterPro" id="IPR013087">
    <property type="entry name" value="Znf_C2H2_type"/>
</dbReference>
<evidence type="ECO:0000259" key="11">
    <source>
        <dbReference type="PROSITE" id="PS50157"/>
    </source>
</evidence>
<comment type="caution">
    <text evidence="12">The sequence shown here is derived from an EMBL/GenBank/DDBJ whole genome shotgun (WGS) entry which is preliminary data.</text>
</comment>
<dbReference type="Pfam" id="PF00096">
    <property type="entry name" value="zf-C2H2"/>
    <property type="match status" value="2"/>
</dbReference>
<dbReference type="EMBL" id="JASWJB010000444">
    <property type="protein sequence ID" value="KAK2590400.1"/>
    <property type="molecule type" value="Genomic_DNA"/>
</dbReference>
<keyword evidence="3" id="KW-0677">Repeat</keyword>
<organism evidence="12 13">
    <name type="scientific">Conoideocrella luteorostrata</name>
    <dbReference type="NCBI Taxonomy" id="1105319"/>
    <lineage>
        <taxon>Eukaryota</taxon>
        <taxon>Fungi</taxon>
        <taxon>Dikarya</taxon>
        <taxon>Ascomycota</taxon>
        <taxon>Pezizomycotina</taxon>
        <taxon>Sordariomycetes</taxon>
        <taxon>Hypocreomycetidae</taxon>
        <taxon>Hypocreales</taxon>
        <taxon>Clavicipitaceae</taxon>
        <taxon>Conoideocrella</taxon>
    </lineage>
</organism>
<feature type="domain" description="C2H2-type" evidence="11">
    <location>
        <begin position="259"/>
        <end position="286"/>
    </location>
</feature>
<dbReference type="GO" id="GO:0005634">
    <property type="term" value="C:nucleus"/>
    <property type="evidence" value="ECO:0007669"/>
    <property type="project" value="UniProtKB-SubCell"/>
</dbReference>
<dbReference type="PROSITE" id="PS50157">
    <property type="entry name" value="ZINC_FINGER_C2H2_2"/>
    <property type="match status" value="2"/>
</dbReference>
<evidence type="ECO:0000313" key="13">
    <source>
        <dbReference type="Proteomes" id="UP001251528"/>
    </source>
</evidence>
<feature type="compositionally biased region" description="Polar residues" evidence="10">
    <location>
        <begin position="77"/>
        <end position="96"/>
    </location>
</feature>
<dbReference type="GO" id="GO:0008270">
    <property type="term" value="F:zinc ion binding"/>
    <property type="evidence" value="ECO:0007669"/>
    <property type="project" value="UniProtKB-KW"/>
</dbReference>
<evidence type="ECO:0000256" key="2">
    <source>
        <dbReference type="ARBA" id="ARBA00022723"/>
    </source>
</evidence>
<evidence type="ECO:0000256" key="3">
    <source>
        <dbReference type="ARBA" id="ARBA00022737"/>
    </source>
</evidence>
<evidence type="ECO:0000256" key="10">
    <source>
        <dbReference type="SAM" id="MobiDB-lite"/>
    </source>
</evidence>
<dbReference type="FunFam" id="3.30.160.60:FF:000176">
    <property type="entry name" value="zinc finger protein 70"/>
    <property type="match status" value="1"/>
</dbReference>
<dbReference type="PANTHER" id="PTHR16515:SF49">
    <property type="entry name" value="GASTRULA ZINC FINGER PROTEIN XLCGF49.1-LIKE-RELATED"/>
    <property type="match status" value="1"/>
</dbReference>
<accession>A0AAJ0FVD3</accession>
<comment type="subcellular location">
    <subcellularLocation>
        <location evidence="1">Nucleus</location>
    </subcellularLocation>
</comment>
<gene>
    <name evidence="12" type="ORF">QQS21_011922</name>
</gene>
<dbReference type="AlphaFoldDB" id="A0AAJ0FVD3"/>
<keyword evidence="8" id="KW-0539">Nucleus</keyword>
<keyword evidence="7" id="KW-0804">Transcription</keyword>